<evidence type="ECO:0000256" key="1">
    <source>
        <dbReference type="SAM" id="MobiDB-lite"/>
    </source>
</evidence>
<organism evidence="2 3">
    <name type="scientific">Thiothrix winogradskyi</name>
    <dbReference type="NCBI Taxonomy" id="96472"/>
    <lineage>
        <taxon>Bacteria</taxon>
        <taxon>Pseudomonadati</taxon>
        <taxon>Pseudomonadota</taxon>
        <taxon>Gammaproteobacteria</taxon>
        <taxon>Thiotrichales</taxon>
        <taxon>Thiotrichaceae</taxon>
        <taxon>Thiothrix</taxon>
    </lineage>
</organism>
<keyword evidence="3" id="KW-1185">Reference proteome</keyword>
<dbReference type="Proteomes" id="UP001054801">
    <property type="component" value="Chromosome"/>
</dbReference>
<name>A0ABY3SWB9_9GAMM</name>
<reference evidence="2" key="1">
    <citation type="journal article" date="2022" name="Microorganisms">
        <title>Two New Species of Filamentous Sulfur Bacteria of the Genus Thiothrix, Thiothrix winogradskyi sp. nov. and 'Candidatus Thiothrix sulfatifontis' sp. nov.</title>
        <authorList>
            <person name="Ravin N.V."/>
            <person name="Rossetti S."/>
            <person name="Beletsky A.V."/>
            <person name="Kadnikov V.V."/>
            <person name="Rudenko T.S."/>
            <person name="Smolyakov D.D."/>
            <person name="Moskvitina M.I."/>
            <person name="Gureeva M.V."/>
            <person name="Mardanov A.V."/>
            <person name="Grabovich M.Y."/>
        </authorList>
    </citation>
    <scope>NUCLEOTIDE SEQUENCE</scope>
    <source>
        <strain evidence="2">CT3</strain>
    </source>
</reference>
<accession>A0ABY3SWB9</accession>
<feature type="region of interest" description="Disordered" evidence="1">
    <location>
        <begin position="32"/>
        <end position="54"/>
    </location>
</feature>
<dbReference type="EMBL" id="CP091244">
    <property type="protein sequence ID" value="UJS23728.1"/>
    <property type="molecule type" value="Genomic_DNA"/>
</dbReference>
<evidence type="ECO:0000313" key="2">
    <source>
        <dbReference type="EMBL" id="UJS23728.1"/>
    </source>
</evidence>
<dbReference type="RefSeq" id="WP_236497929.1">
    <property type="nucleotide sequence ID" value="NZ_CP091244.1"/>
</dbReference>
<protein>
    <submittedName>
        <fullName evidence="2">Uncharacterized protein</fullName>
    </submittedName>
</protein>
<gene>
    <name evidence="2" type="ORF">L2Y54_17570</name>
</gene>
<sequence>MKDLKRENRKGSKAEQDFSGEWWRSFVMDGEDASREGIGGKKSPAWQAPTGMHS</sequence>
<evidence type="ECO:0000313" key="3">
    <source>
        <dbReference type="Proteomes" id="UP001054801"/>
    </source>
</evidence>
<proteinExistence type="predicted"/>